<dbReference type="EMBL" id="JBGNUJ010000011">
    <property type="protein sequence ID" value="KAL3954169.1"/>
    <property type="molecule type" value="Genomic_DNA"/>
</dbReference>
<gene>
    <name evidence="1" type="ORF">ACCO45_012125</name>
</gene>
<sequence length="1142" mass="126543">MQRHGFCGLGGDFCNKDNGNCVAGCDTKSQCDPGWGLQWSNLSSCPLNVCCSKHGFCGTTKDFCGDETVDRPSCPGNSNGIGRVIGYYEGWAVKRPCHSMVPYEIPAGVYTHINFAFGSISPQTFQVIPSSTLDEDLWRKIKTVRYRDVGVKIWLAIGGWTFNDADQPTHMIFSDIAASTGKQDAFFASLVSVMQTYGFDGIDIDWSACANTDLNRLEYPRAPDRSGRVEDYQNFPKMMSRLRSALKNANTEYGISITIPISYWYLQHFDIKSLQRSVDWFNVMSYDLHGAWDLSTDYGKEHGAFVNAHTNLTEIRDSLDLLWRNSIHPSMVTLGLAFYGRTATLASSRCTTPGCQFLSPGLSGKCSGEAGVLLKTEIDDIIDEYGLTPTLDTAAAVKMISWSGNQWVSFDDGDTFKIKGDFAKSQCLGGVMVWAISHDNTQGTMALALNQALGRKSVSLPGGHGVNVALRLTGAEENQKNFCRWSNCGADCPYGFSEIVQSDGSDKIMQDKQDCYTGARKLCCPKSQSLPKCRWRGYHSSGTCKPGCESKEVEIGTLREGCTQSGYQSACCEGSKSTEPYGQCKWVGDYPNCSPKDKSNNCPEDYPHGVVVTDLGSGGMPACQQGSRSLCCKGSDVPAPFQGCLWQRNFFNNLPSTNELCDDSCPDGQIRIARLACMKGSFGYCCAGSDTYDDSNEKRSLPASISEKLERDLDRFLADPTCPNYRGPLRRATLASRAMSYSDFYIMAEMIAAAIVQPKDNYYMFQALKRGLEDDDAYPSAESLSAYAANMTSSYSGNNWDVVGWVEYMLCNPGDAKTGMDRQNQAGAQTCSRPSQASGSASRLRRHGSRHYELLEGDVGSHATTQTTDSNHPGHAGVLDGDLTLHYGRWLRYAPAGGRRFALELAFWIGPSLFNAPSQEIARRYRNPAYPNRPPRWVVFHIHFEADSIRVENAASASDPTNAELEQVRMFLRIPGTTGSSRYRAGATVVNVFHSDRVTPFMQDSNGFDHESRVEYADNSRFGYNSRATILSCPADSRWYIGTPPPENANLLERTLGQFGELLYNRHYADMWRFAYIYHNEADKDTADGRAMNRRRLTPDNYWFGGNFDGDGWSERGMPEESRVPRTQAADPDFPMDPDTNY</sequence>
<dbReference type="Proteomes" id="UP001638806">
    <property type="component" value="Unassembled WGS sequence"/>
</dbReference>
<name>A0ACC4DD02_PURLI</name>
<accession>A0ACC4DD02</accession>
<evidence type="ECO:0000313" key="1">
    <source>
        <dbReference type="EMBL" id="KAL3954169.1"/>
    </source>
</evidence>
<evidence type="ECO:0000313" key="2">
    <source>
        <dbReference type="Proteomes" id="UP001638806"/>
    </source>
</evidence>
<organism evidence="1 2">
    <name type="scientific">Purpureocillium lilacinum</name>
    <name type="common">Paecilomyces lilacinus</name>
    <dbReference type="NCBI Taxonomy" id="33203"/>
    <lineage>
        <taxon>Eukaryota</taxon>
        <taxon>Fungi</taxon>
        <taxon>Dikarya</taxon>
        <taxon>Ascomycota</taxon>
        <taxon>Pezizomycotina</taxon>
        <taxon>Sordariomycetes</taxon>
        <taxon>Hypocreomycetidae</taxon>
        <taxon>Hypocreales</taxon>
        <taxon>Ophiocordycipitaceae</taxon>
        <taxon>Purpureocillium</taxon>
    </lineage>
</organism>
<keyword evidence="2" id="KW-1185">Reference proteome</keyword>
<proteinExistence type="predicted"/>
<protein>
    <submittedName>
        <fullName evidence="1">Uncharacterized protein</fullName>
    </submittedName>
</protein>
<reference evidence="1" key="1">
    <citation type="submission" date="2024-12" db="EMBL/GenBank/DDBJ databases">
        <title>Comparative genomics and development of molecular markers within Purpureocillium lilacinum and among Purpureocillium species.</title>
        <authorList>
            <person name="Yeh Z.-Y."/>
            <person name="Ni N.-T."/>
            <person name="Lo P.-H."/>
            <person name="Mushyakhwo K."/>
            <person name="Lin C.-F."/>
            <person name="Nai Y.-S."/>
        </authorList>
    </citation>
    <scope>NUCLEOTIDE SEQUENCE</scope>
    <source>
        <strain evidence="1">NCHU-NPUST-175</strain>
    </source>
</reference>
<comment type="caution">
    <text evidence="1">The sequence shown here is derived from an EMBL/GenBank/DDBJ whole genome shotgun (WGS) entry which is preliminary data.</text>
</comment>